<reference evidence="11 12" key="1">
    <citation type="journal article" date="2020" name="Mol. Plant">
        <title>The Chromosome-Based Rubber Tree Genome Provides New Insights into Spurge Genome Evolution and Rubber Biosynthesis.</title>
        <authorList>
            <person name="Liu J."/>
            <person name="Shi C."/>
            <person name="Shi C.C."/>
            <person name="Li W."/>
            <person name="Zhang Q.J."/>
            <person name="Zhang Y."/>
            <person name="Li K."/>
            <person name="Lu H.F."/>
            <person name="Shi C."/>
            <person name="Zhu S.T."/>
            <person name="Xiao Z.Y."/>
            <person name="Nan H."/>
            <person name="Yue Y."/>
            <person name="Zhu X.G."/>
            <person name="Wu Y."/>
            <person name="Hong X.N."/>
            <person name="Fan G.Y."/>
            <person name="Tong Y."/>
            <person name="Zhang D."/>
            <person name="Mao C.L."/>
            <person name="Liu Y.L."/>
            <person name="Hao S.J."/>
            <person name="Liu W.Q."/>
            <person name="Lv M.Q."/>
            <person name="Zhang H.B."/>
            <person name="Liu Y."/>
            <person name="Hu-Tang G.R."/>
            <person name="Wang J.P."/>
            <person name="Wang J.H."/>
            <person name="Sun Y.H."/>
            <person name="Ni S.B."/>
            <person name="Chen W.B."/>
            <person name="Zhang X.C."/>
            <person name="Jiao Y.N."/>
            <person name="Eichler E.E."/>
            <person name="Li G.H."/>
            <person name="Liu X."/>
            <person name="Gao L.Z."/>
        </authorList>
    </citation>
    <scope>NUCLEOTIDE SEQUENCE [LARGE SCALE GENOMIC DNA]</scope>
    <source>
        <strain evidence="12">cv. GT1</strain>
        <tissue evidence="11">Leaf</tissue>
    </source>
</reference>
<evidence type="ECO:0000256" key="1">
    <source>
        <dbReference type="ARBA" id="ARBA00004567"/>
    </source>
</evidence>
<gene>
    <name evidence="11" type="ORF">GH714_035574</name>
</gene>
<dbReference type="Pfam" id="PF05172">
    <property type="entry name" value="RRM_Nup35"/>
    <property type="match status" value="1"/>
</dbReference>
<sequence length="76" mass="8604">MQRNCLPAGNLDEEEWVTVYGFSPGDTNLVLREFERCGLILKHVPGPRDANWMHILYQSRSDAQKALSKNGMQVNG</sequence>
<keyword evidence="5" id="KW-0653">Protein transport</keyword>
<evidence type="ECO:0000256" key="3">
    <source>
        <dbReference type="ARBA" id="ARBA00022448"/>
    </source>
</evidence>
<evidence type="ECO:0000256" key="2">
    <source>
        <dbReference type="ARBA" id="ARBA00009454"/>
    </source>
</evidence>
<keyword evidence="8 9" id="KW-0539">Nucleus</keyword>
<evidence type="ECO:0000256" key="5">
    <source>
        <dbReference type="ARBA" id="ARBA00022927"/>
    </source>
</evidence>
<keyword evidence="6" id="KW-0811">Translocation</keyword>
<dbReference type="GO" id="GO:0017056">
    <property type="term" value="F:structural constituent of nuclear pore"/>
    <property type="evidence" value="ECO:0007669"/>
    <property type="project" value="TreeGrafter"/>
</dbReference>
<evidence type="ECO:0000256" key="7">
    <source>
        <dbReference type="ARBA" id="ARBA00023132"/>
    </source>
</evidence>
<evidence type="ECO:0000313" key="11">
    <source>
        <dbReference type="EMBL" id="KAF2323461.1"/>
    </source>
</evidence>
<keyword evidence="3 9" id="KW-0813">Transport</keyword>
<evidence type="ECO:0000256" key="4">
    <source>
        <dbReference type="ARBA" id="ARBA00022816"/>
    </source>
</evidence>
<accession>A0A6A6NB95</accession>
<keyword evidence="7 9" id="KW-0906">Nuclear pore complex</keyword>
<dbReference type="GO" id="GO:0003676">
    <property type="term" value="F:nucleic acid binding"/>
    <property type="evidence" value="ECO:0007669"/>
    <property type="project" value="InterPro"/>
</dbReference>
<comment type="similarity">
    <text evidence="2">Belongs to the Nup35 family.</text>
</comment>
<evidence type="ECO:0000256" key="9">
    <source>
        <dbReference type="PROSITE-ProRule" id="PRU00804"/>
    </source>
</evidence>
<dbReference type="Gene3D" id="3.30.70.330">
    <property type="match status" value="1"/>
</dbReference>
<dbReference type="SUPFAM" id="SSF54928">
    <property type="entry name" value="RNA-binding domain, RBD"/>
    <property type="match status" value="1"/>
</dbReference>
<dbReference type="InterPro" id="IPR035979">
    <property type="entry name" value="RBD_domain_sf"/>
</dbReference>
<name>A0A6A6NB95_HEVBR</name>
<dbReference type="EMBL" id="JAAGAX010000002">
    <property type="protein sequence ID" value="KAF2323461.1"/>
    <property type="molecule type" value="Genomic_DNA"/>
</dbReference>
<comment type="caution">
    <text evidence="11">The sequence shown here is derived from an EMBL/GenBank/DDBJ whole genome shotgun (WGS) entry which is preliminary data.</text>
</comment>
<evidence type="ECO:0000256" key="8">
    <source>
        <dbReference type="ARBA" id="ARBA00023242"/>
    </source>
</evidence>
<dbReference type="AlphaFoldDB" id="A0A6A6NB95"/>
<dbReference type="PANTHER" id="PTHR21527">
    <property type="entry name" value="NUCLEOPORIN NUP35"/>
    <property type="match status" value="1"/>
</dbReference>
<dbReference type="GO" id="GO:0051028">
    <property type="term" value="P:mRNA transport"/>
    <property type="evidence" value="ECO:0007669"/>
    <property type="project" value="UniProtKB-UniRule"/>
</dbReference>
<protein>
    <recommendedName>
        <fullName evidence="10">RRM Nup35-type domain-containing protein</fullName>
    </recommendedName>
</protein>
<dbReference type="GO" id="GO:0044613">
    <property type="term" value="C:nuclear pore central transport channel"/>
    <property type="evidence" value="ECO:0007669"/>
    <property type="project" value="TreeGrafter"/>
</dbReference>
<evidence type="ECO:0000256" key="6">
    <source>
        <dbReference type="ARBA" id="ARBA00023010"/>
    </source>
</evidence>
<dbReference type="GO" id="GO:0006999">
    <property type="term" value="P:nuclear pore organization"/>
    <property type="evidence" value="ECO:0007669"/>
    <property type="project" value="TreeGrafter"/>
</dbReference>
<dbReference type="GO" id="GO:0044615">
    <property type="term" value="C:nuclear pore nuclear basket"/>
    <property type="evidence" value="ECO:0007669"/>
    <property type="project" value="TreeGrafter"/>
</dbReference>
<dbReference type="Proteomes" id="UP000467840">
    <property type="component" value="Chromosome 11"/>
</dbReference>
<dbReference type="FunFam" id="3.30.70.330:FF:000095">
    <property type="entry name" value="Putative Nucleoporin NUP53"/>
    <property type="match status" value="1"/>
</dbReference>
<proteinExistence type="inferred from homology"/>
<evidence type="ECO:0000259" key="10">
    <source>
        <dbReference type="PROSITE" id="PS51472"/>
    </source>
</evidence>
<evidence type="ECO:0000313" key="12">
    <source>
        <dbReference type="Proteomes" id="UP000467840"/>
    </source>
</evidence>
<feature type="domain" description="RRM Nup35-type" evidence="10">
    <location>
        <begin position="11"/>
        <end position="76"/>
    </location>
</feature>
<keyword evidence="4 9" id="KW-0509">mRNA transport</keyword>
<dbReference type="PANTHER" id="PTHR21527:SF6">
    <property type="entry name" value="NUCLEOPORIN NUP35"/>
    <property type="match status" value="1"/>
</dbReference>
<dbReference type="GO" id="GO:0006607">
    <property type="term" value="P:NLS-bearing protein import into nucleus"/>
    <property type="evidence" value="ECO:0007669"/>
    <property type="project" value="TreeGrafter"/>
</dbReference>
<dbReference type="InterPro" id="IPR012677">
    <property type="entry name" value="Nucleotide-bd_a/b_plait_sf"/>
</dbReference>
<dbReference type="InterPro" id="IPR007846">
    <property type="entry name" value="RRM_NUP35_dom"/>
</dbReference>
<organism evidence="11 12">
    <name type="scientific">Hevea brasiliensis</name>
    <name type="common">Para rubber tree</name>
    <name type="synonym">Siphonia brasiliensis</name>
    <dbReference type="NCBI Taxonomy" id="3981"/>
    <lineage>
        <taxon>Eukaryota</taxon>
        <taxon>Viridiplantae</taxon>
        <taxon>Streptophyta</taxon>
        <taxon>Embryophyta</taxon>
        <taxon>Tracheophyta</taxon>
        <taxon>Spermatophyta</taxon>
        <taxon>Magnoliopsida</taxon>
        <taxon>eudicotyledons</taxon>
        <taxon>Gunneridae</taxon>
        <taxon>Pentapetalae</taxon>
        <taxon>rosids</taxon>
        <taxon>fabids</taxon>
        <taxon>Malpighiales</taxon>
        <taxon>Euphorbiaceae</taxon>
        <taxon>Crotonoideae</taxon>
        <taxon>Micrandreae</taxon>
        <taxon>Hevea</taxon>
    </lineage>
</organism>
<comment type="subcellular location">
    <subcellularLocation>
        <location evidence="1">Nucleus</location>
        <location evidence="1">Nuclear pore complex</location>
    </subcellularLocation>
</comment>
<dbReference type="CDD" id="cd12441">
    <property type="entry name" value="RRM_Nup53_like"/>
    <property type="match status" value="1"/>
</dbReference>
<keyword evidence="12" id="KW-1185">Reference proteome</keyword>
<dbReference type="GO" id="GO:0005543">
    <property type="term" value="F:phospholipid binding"/>
    <property type="evidence" value="ECO:0007669"/>
    <property type="project" value="TreeGrafter"/>
</dbReference>
<dbReference type="PROSITE" id="PS51472">
    <property type="entry name" value="RRM_NUP35"/>
    <property type="match status" value="1"/>
</dbReference>